<dbReference type="OrthoDB" id="7061334at2"/>
<organism evidence="2 3">
    <name type="scientific">Marinobacter orientalis</name>
    <dbReference type="NCBI Taxonomy" id="1928859"/>
    <lineage>
        <taxon>Bacteria</taxon>
        <taxon>Pseudomonadati</taxon>
        <taxon>Pseudomonadota</taxon>
        <taxon>Gammaproteobacteria</taxon>
        <taxon>Pseudomonadales</taxon>
        <taxon>Marinobacteraceae</taxon>
        <taxon>Marinobacter</taxon>
    </lineage>
</organism>
<sequence>MEHRLSKRTDGKLGVLVCKRGMPVATGQVRDASNRGLFIATDYNDVQLNQILDLEFGFPDKQEKQFRRLKGLVVRKSENGIGVDFDGVENDSFTILSLIEWLKQHHRSTSHFPVRKQA</sequence>
<dbReference type="SUPFAM" id="SSF141371">
    <property type="entry name" value="PilZ domain-like"/>
    <property type="match status" value="1"/>
</dbReference>
<dbReference type="InterPro" id="IPR009875">
    <property type="entry name" value="PilZ_domain"/>
</dbReference>
<accession>A0A7Y0NL63</accession>
<name>A0A7Y0NL63_9GAMM</name>
<dbReference type="Proteomes" id="UP000567186">
    <property type="component" value="Unassembled WGS sequence"/>
</dbReference>
<dbReference type="Gene3D" id="2.40.10.220">
    <property type="entry name" value="predicted glycosyltransferase like domains"/>
    <property type="match status" value="1"/>
</dbReference>
<feature type="domain" description="PilZ" evidence="1">
    <location>
        <begin position="25"/>
        <end position="94"/>
    </location>
</feature>
<dbReference type="GO" id="GO:0035438">
    <property type="term" value="F:cyclic-di-GMP binding"/>
    <property type="evidence" value="ECO:0007669"/>
    <property type="project" value="InterPro"/>
</dbReference>
<proteinExistence type="predicted"/>
<dbReference type="RefSeq" id="WP_135954128.1">
    <property type="nucleotide sequence ID" value="NZ_JABCKY010000001.1"/>
</dbReference>
<dbReference type="EMBL" id="JABCKY010000001">
    <property type="protein sequence ID" value="NMT62766.1"/>
    <property type="molecule type" value="Genomic_DNA"/>
</dbReference>
<evidence type="ECO:0000313" key="2">
    <source>
        <dbReference type="EMBL" id="NMT62766.1"/>
    </source>
</evidence>
<comment type="caution">
    <text evidence="2">The sequence shown here is derived from an EMBL/GenBank/DDBJ whole genome shotgun (WGS) entry which is preliminary data.</text>
</comment>
<evidence type="ECO:0000313" key="3">
    <source>
        <dbReference type="Proteomes" id="UP000567186"/>
    </source>
</evidence>
<protein>
    <submittedName>
        <fullName evidence="2">PilZ domain-containing protein</fullName>
    </submittedName>
</protein>
<dbReference type="AlphaFoldDB" id="A0A7Y0NL63"/>
<dbReference type="Pfam" id="PF07238">
    <property type="entry name" value="PilZ"/>
    <property type="match status" value="1"/>
</dbReference>
<reference evidence="2 3" key="1">
    <citation type="submission" date="2020-04" db="EMBL/GenBank/DDBJ databases">
        <title>Marinobacter oceani sp. nov., isolated from marine solar saltern.</title>
        <authorList>
            <person name="Chen X.-Y."/>
        </authorList>
    </citation>
    <scope>NUCLEOTIDE SEQUENCE [LARGE SCALE GENOMIC DNA]</scope>
    <source>
        <strain evidence="2 3">W62</strain>
    </source>
</reference>
<evidence type="ECO:0000259" key="1">
    <source>
        <dbReference type="Pfam" id="PF07238"/>
    </source>
</evidence>
<keyword evidence="3" id="KW-1185">Reference proteome</keyword>
<gene>
    <name evidence="2" type="ORF">HIU99_04060</name>
</gene>